<dbReference type="GO" id="GO:0005886">
    <property type="term" value="C:plasma membrane"/>
    <property type="evidence" value="ECO:0007669"/>
    <property type="project" value="TreeGrafter"/>
</dbReference>
<evidence type="ECO:0000313" key="3">
    <source>
        <dbReference type="EMBL" id="NVK81782.1"/>
    </source>
</evidence>
<keyword evidence="4" id="KW-1185">Reference proteome</keyword>
<name>A0A7Y7EAR9_STRMO</name>
<reference evidence="3 4" key="1">
    <citation type="submission" date="2020-04" db="EMBL/GenBank/DDBJ databases">
        <title>Draft Genome Sequence of Streptomyces morookaense DSM 40503, an 8-azaguanine-producing strain.</title>
        <authorList>
            <person name="Qi J."/>
            <person name="Gao J.-M."/>
        </authorList>
    </citation>
    <scope>NUCLEOTIDE SEQUENCE [LARGE SCALE GENOMIC DNA]</scope>
    <source>
        <strain evidence="3 4">DSM 40503</strain>
    </source>
</reference>
<dbReference type="GO" id="GO:0070967">
    <property type="term" value="F:coenzyme F420 binding"/>
    <property type="evidence" value="ECO:0007669"/>
    <property type="project" value="TreeGrafter"/>
</dbReference>
<accession>A0A7Y7EAR9</accession>
<dbReference type="PANTHER" id="PTHR39428:SF1">
    <property type="entry name" value="F420H(2)-DEPENDENT QUINONE REDUCTASE RV1261C"/>
    <property type="match status" value="1"/>
</dbReference>
<dbReference type="InterPro" id="IPR004378">
    <property type="entry name" value="F420H2_quin_Rdtase"/>
</dbReference>
<dbReference type="InterPro" id="IPR012349">
    <property type="entry name" value="Split_barrel_FMN-bd"/>
</dbReference>
<evidence type="ECO:0000256" key="1">
    <source>
        <dbReference type="ARBA" id="ARBA00008710"/>
    </source>
</evidence>
<gene>
    <name evidence="3" type="ORF">HG542_29645</name>
</gene>
<evidence type="ECO:0000256" key="2">
    <source>
        <dbReference type="ARBA" id="ARBA00049106"/>
    </source>
</evidence>
<dbReference type="Proteomes" id="UP000587462">
    <property type="component" value="Unassembled WGS sequence"/>
</dbReference>
<dbReference type="Pfam" id="PF04075">
    <property type="entry name" value="F420H2_quin_red"/>
    <property type="match status" value="1"/>
</dbReference>
<dbReference type="GO" id="GO:0016491">
    <property type="term" value="F:oxidoreductase activity"/>
    <property type="evidence" value="ECO:0007669"/>
    <property type="project" value="InterPro"/>
</dbReference>
<comment type="catalytic activity">
    <reaction evidence="2">
        <text>oxidized coenzyme F420-(gamma-L-Glu)(n) + a quinol + H(+) = reduced coenzyme F420-(gamma-L-Glu)(n) + a quinone</text>
        <dbReference type="Rhea" id="RHEA:39663"/>
        <dbReference type="Rhea" id="RHEA-COMP:12939"/>
        <dbReference type="Rhea" id="RHEA-COMP:14378"/>
        <dbReference type="ChEBI" id="CHEBI:15378"/>
        <dbReference type="ChEBI" id="CHEBI:24646"/>
        <dbReference type="ChEBI" id="CHEBI:132124"/>
        <dbReference type="ChEBI" id="CHEBI:133980"/>
        <dbReference type="ChEBI" id="CHEBI:139511"/>
    </reaction>
</comment>
<dbReference type="PANTHER" id="PTHR39428">
    <property type="entry name" value="F420H(2)-DEPENDENT QUINONE REDUCTASE RV1261C"/>
    <property type="match status" value="1"/>
</dbReference>
<dbReference type="AlphaFoldDB" id="A0A7Y7EAR9"/>
<evidence type="ECO:0000313" key="4">
    <source>
        <dbReference type="Proteomes" id="UP000587462"/>
    </source>
</evidence>
<organism evidence="3 4">
    <name type="scientific">Streptomyces morookaense</name>
    <name type="common">Streptoverticillium morookaense</name>
    <dbReference type="NCBI Taxonomy" id="1970"/>
    <lineage>
        <taxon>Bacteria</taxon>
        <taxon>Bacillati</taxon>
        <taxon>Actinomycetota</taxon>
        <taxon>Actinomycetes</taxon>
        <taxon>Kitasatosporales</taxon>
        <taxon>Streptomycetaceae</taxon>
        <taxon>Streptomyces</taxon>
    </lineage>
</organism>
<dbReference type="RefSeq" id="WP_171086844.1">
    <property type="nucleotide sequence ID" value="NZ_BNBU01000001.1"/>
</dbReference>
<proteinExistence type="inferred from homology"/>
<protein>
    <submittedName>
        <fullName evidence="3">Nitroreductase family deazaflavin-dependent oxidoreductase</fullName>
    </submittedName>
</protein>
<comment type="similarity">
    <text evidence="1">Belongs to the F420H(2)-dependent quinone reductase family.</text>
</comment>
<sequence>MPVVERLVQKVSSTRSFARIAPHCVPALDRAVHRLTGGRLLLSTKLLPGLVLTSTGAKTGQRRRTPLACMPDSGRDGTDEGWVLVGSNFGRPGHPAWSANLLAHPDAEISWKGRDIPVRARLLRGAEREAVWAALLRFWPPYGRYQARVEREIRLFRLERRQAPGR</sequence>
<comment type="caution">
    <text evidence="3">The sequence shown here is derived from an EMBL/GenBank/DDBJ whole genome shotgun (WGS) entry which is preliminary data.</text>
</comment>
<dbReference type="EMBL" id="JABBXF010000092">
    <property type="protein sequence ID" value="NVK81782.1"/>
    <property type="molecule type" value="Genomic_DNA"/>
</dbReference>
<dbReference type="NCBIfam" id="TIGR00026">
    <property type="entry name" value="hi_GC_TIGR00026"/>
    <property type="match status" value="1"/>
</dbReference>
<dbReference type="Gene3D" id="2.30.110.10">
    <property type="entry name" value="Electron Transport, Fmn-binding Protein, Chain A"/>
    <property type="match status" value="1"/>
</dbReference>